<dbReference type="SUPFAM" id="SSF52402">
    <property type="entry name" value="Adenine nucleotide alpha hydrolases-like"/>
    <property type="match status" value="2"/>
</dbReference>
<organism evidence="4 5">
    <name type="scientific">Phytohabitans maris</name>
    <dbReference type="NCBI Taxonomy" id="3071409"/>
    <lineage>
        <taxon>Bacteria</taxon>
        <taxon>Bacillati</taxon>
        <taxon>Actinomycetota</taxon>
        <taxon>Actinomycetes</taxon>
        <taxon>Micromonosporales</taxon>
        <taxon>Micromonosporaceae</taxon>
    </lineage>
</organism>
<dbReference type="EMBL" id="JAVHUY010000052">
    <property type="protein sequence ID" value="MDQ7910193.1"/>
    <property type="molecule type" value="Genomic_DNA"/>
</dbReference>
<comment type="caution">
    <text evidence="4">The sequence shown here is derived from an EMBL/GenBank/DDBJ whole genome shotgun (WGS) entry which is preliminary data.</text>
</comment>
<dbReference type="PANTHER" id="PTHR46268:SF6">
    <property type="entry name" value="UNIVERSAL STRESS PROTEIN UP12"/>
    <property type="match status" value="1"/>
</dbReference>
<evidence type="ECO:0000256" key="2">
    <source>
        <dbReference type="SAM" id="MobiDB-lite"/>
    </source>
</evidence>
<evidence type="ECO:0000256" key="1">
    <source>
        <dbReference type="ARBA" id="ARBA00008791"/>
    </source>
</evidence>
<dbReference type="Gene3D" id="3.40.50.620">
    <property type="entry name" value="HUPs"/>
    <property type="match status" value="2"/>
</dbReference>
<name>A0ABU0ZTA6_9ACTN</name>
<evidence type="ECO:0000259" key="3">
    <source>
        <dbReference type="Pfam" id="PF00582"/>
    </source>
</evidence>
<evidence type="ECO:0000313" key="4">
    <source>
        <dbReference type="EMBL" id="MDQ7910193.1"/>
    </source>
</evidence>
<dbReference type="Pfam" id="PF00582">
    <property type="entry name" value="Usp"/>
    <property type="match status" value="2"/>
</dbReference>
<dbReference type="PANTHER" id="PTHR46268">
    <property type="entry name" value="STRESS RESPONSE PROTEIN NHAX"/>
    <property type="match status" value="1"/>
</dbReference>
<feature type="domain" description="UspA" evidence="3">
    <location>
        <begin position="147"/>
        <end position="286"/>
    </location>
</feature>
<comment type="similarity">
    <text evidence="1">Belongs to the universal stress protein A family.</text>
</comment>
<dbReference type="CDD" id="cd00293">
    <property type="entry name" value="USP-like"/>
    <property type="match status" value="1"/>
</dbReference>
<dbReference type="Proteomes" id="UP001230908">
    <property type="component" value="Unassembled WGS sequence"/>
</dbReference>
<proteinExistence type="inferred from homology"/>
<feature type="domain" description="UspA" evidence="3">
    <location>
        <begin position="1"/>
        <end position="134"/>
    </location>
</feature>
<protein>
    <submittedName>
        <fullName evidence="4">Universal stress protein</fullName>
    </submittedName>
</protein>
<sequence length="330" mass="34179">MRPTILVGLGGSGGWQALAWATDEAAGTGANLVLLHACPPDSPLAARAPSPSLAVVELFDPSLARAVATTRARLGGDRVQLRLLPGRPGPLLVTAAARASLVVVGPPAGRYPGGYGSTTHHVLAHCPGPVVVVRPITASRGATLLGHVVVGVDGQGDPDPALEFAFERAASHRAVLAAVHVTTRQHEDYWFDQTTLETHFSAEPAALDLLGRAIEPWTRQYPRVPVKCAVYAGRPLPGLLRAAQGARLLVLGDHGHGQLGPAGRALLGSVAHGAVDGATGPVAVVRRPDSRSPGLRAAARDGSDHRPPGYRPPDRDGSGFRSSEREGATT</sequence>
<dbReference type="InterPro" id="IPR014729">
    <property type="entry name" value="Rossmann-like_a/b/a_fold"/>
</dbReference>
<keyword evidence="5" id="KW-1185">Reference proteome</keyword>
<gene>
    <name evidence="4" type="ORF">RB614_37430</name>
</gene>
<feature type="region of interest" description="Disordered" evidence="2">
    <location>
        <begin position="281"/>
        <end position="330"/>
    </location>
</feature>
<dbReference type="InterPro" id="IPR006016">
    <property type="entry name" value="UspA"/>
</dbReference>
<reference evidence="4 5" key="1">
    <citation type="submission" date="2023-08" db="EMBL/GenBank/DDBJ databases">
        <title>Phytohabitans sansha sp. nov., isolated from marine sediment.</title>
        <authorList>
            <person name="Zhao Y."/>
            <person name="Yi K."/>
        </authorList>
    </citation>
    <scope>NUCLEOTIDE SEQUENCE [LARGE SCALE GENOMIC DNA]</scope>
    <source>
        <strain evidence="4 5">ZYX-F-186</strain>
    </source>
</reference>
<evidence type="ECO:0000313" key="5">
    <source>
        <dbReference type="Proteomes" id="UP001230908"/>
    </source>
</evidence>
<feature type="compositionally biased region" description="Basic and acidic residues" evidence="2">
    <location>
        <begin position="298"/>
        <end position="330"/>
    </location>
</feature>
<dbReference type="RefSeq" id="WP_308717445.1">
    <property type="nucleotide sequence ID" value="NZ_JAVHUY010000052.1"/>
</dbReference>
<accession>A0ABU0ZTA6</accession>